<comment type="caution">
    <text evidence="2">The sequence shown here is derived from an EMBL/GenBank/DDBJ whole genome shotgun (WGS) entry which is preliminary data.</text>
</comment>
<protein>
    <submittedName>
        <fullName evidence="2">Uncharacterized protein</fullName>
    </submittedName>
</protein>
<evidence type="ECO:0000313" key="2">
    <source>
        <dbReference type="EMBL" id="MBI0315751.1"/>
    </source>
</evidence>
<name>A0ABS0RG08_9ACTN</name>
<feature type="region of interest" description="Disordered" evidence="1">
    <location>
        <begin position="31"/>
        <end position="58"/>
    </location>
</feature>
<proteinExistence type="predicted"/>
<feature type="compositionally biased region" description="Basic and acidic residues" evidence="1">
    <location>
        <begin position="48"/>
        <end position="58"/>
    </location>
</feature>
<reference evidence="2 3" key="1">
    <citation type="submission" date="2020-12" db="EMBL/GenBank/DDBJ databases">
        <authorList>
            <person name="Kusuma A.B."/>
            <person name="Nouioui I."/>
            <person name="Goodfellow M."/>
        </authorList>
    </citation>
    <scope>NUCLEOTIDE SEQUENCE [LARGE SCALE GENOMIC DNA]</scope>
    <source>
        <strain evidence="2 3">DSM 41764</strain>
    </source>
</reference>
<evidence type="ECO:0000313" key="3">
    <source>
        <dbReference type="Proteomes" id="UP000638849"/>
    </source>
</evidence>
<accession>A0ABS0RG08</accession>
<dbReference type="EMBL" id="JAEEAQ010000223">
    <property type="protein sequence ID" value="MBI0315751.1"/>
    <property type="molecule type" value="Genomic_DNA"/>
</dbReference>
<dbReference type="Proteomes" id="UP000638849">
    <property type="component" value="Unassembled WGS sequence"/>
</dbReference>
<sequence length="224" mass="24287">MSNDALAHPDRIRASHWITVLIRQFPELQAELTPSPHRPGLGLGRQRGGTDRRGPSEPLRLRVSDTVRDITDGVVELEEAVHDRLGLPPTGRGTVEVRLARLAALLERVEADPLLMRHLLDEISGMARRCSGALGDAEPVIRLRGRCPLCASVSLRAFPLRRAVLCINPGCRCPHTACGCHADRAHRHSWPEGEWAELTAGGALALEEIAAALDEGSTVAAVSR</sequence>
<evidence type="ECO:0000256" key="1">
    <source>
        <dbReference type="SAM" id="MobiDB-lite"/>
    </source>
</evidence>
<dbReference type="RefSeq" id="WP_198278658.1">
    <property type="nucleotide sequence ID" value="NZ_BAAAIF010000053.1"/>
</dbReference>
<gene>
    <name evidence="2" type="ORF">JBF12_22780</name>
</gene>
<keyword evidence="3" id="KW-1185">Reference proteome</keyword>
<organism evidence="2 3">
    <name type="scientific">Streptomyces javensis</name>
    <dbReference type="NCBI Taxonomy" id="114698"/>
    <lineage>
        <taxon>Bacteria</taxon>
        <taxon>Bacillati</taxon>
        <taxon>Actinomycetota</taxon>
        <taxon>Actinomycetes</taxon>
        <taxon>Kitasatosporales</taxon>
        <taxon>Streptomycetaceae</taxon>
        <taxon>Streptomyces</taxon>
        <taxon>Streptomyces violaceusniger group</taxon>
    </lineage>
</organism>